<dbReference type="EMBL" id="JYDS01002327">
    <property type="protein sequence ID" value="KRY97554.1"/>
    <property type="molecule type" value="Genomic_DNA"/>
</dbReference>
<sequence length="37" mass="4402">MGILPKFIKIRNFREYVDSSKVDKIGIDRFGIKFQNQ</sequence>
<evidence type="ECO:0000313" key="1">
    <source>
        <dbReference type="EMBL" id="KRY97554.1"/>
    </source>
</evidence>
<dbReference type="AlphaFoldDB" id="A0A0V1GHP6"/>
<protein>
    <submittedName>
        <fullName evidence="1">Uncharacterized protein</fullName>
    </submittedName>
</protein>
<dbReference type="Proteomes" id="UP000054805">
    <property type="component" value="Unassembled WGS sequence"/>
</dbReference>
<name>A0A0V1GHP6_TRIPS</name>
<reference evidence="1 2" key="1">
    <citation type="submission" date="2015-01" db="EMBL/GenBank/DDBJ databases">
        <title>Evolution of Trichinella species and genotypes.</title>
        <authorList>
            <person name="Korhonen P.K."/>
            <person name="Edoardo P."/>
            <person name="Giuseppe L.R."/>
            <person name="Gasser R.B."/>
        </authorList>
    </citation>
    <scope>NUCLEOTIDE SEQUENCE [LARGE SCALE GENOMIC DNA]</scope>
    <source>
        <strain evidence="1">ISS588</strain>
    </source>
</reference>
<organism evidence="1 2">
    <name type="scientific">Trichinella pseudospiralis</name>
    <name type="common">Parasitic roundworm</name>
    <dbReference type="NCBI Taxonomy" id="6337"/>
    <lineage>
        <taxon>Eukaryota</taxon>
        <taxon>Metazoa</taxon>
        <taxon>Ecdysozoa</taxon>
        <taxon>Nematoda</taxon>
        <taxon>Enoplea</taxon>
        <taxon>Dorylaimia</taxon>
        <taxon>Trichinellida</taxon>
        <taxon>Trichinellidae</taxon>
        <taxon>Trichinella</taxon>
    </lineage>
</organism>
<evidence type="ECO:0000313" key="2">
    <source>
        <dbReference type="Proteomes" id="UP000054805"/>
    </source>
</evidence>
<keyword evidence="2" id="KW-1185">Reference proteome</keyword>
<gene>
    <name evidence="1" type="ORF">T4B_6231</name>
</gene>
<proteinExistence type="predicted"/>
<comment type="caution">
    <text evidence="1">The sequence shown here is derived from an EMBL/GenBank/DDBJ whole genome shotgun (WGS) entry which is preliminary data.</text>
</comment>
<accession>A0A0V1GHP6</accession>